<comment type="caution">
    <text evidence="2">The sequence shown here is derived from an EMBL/GenBank/DDBJ whole genome shotgun (WGS) entry which is preliminary data.</text>
</comment>
<organism evidence="2">
    <name type="scientific">Ignisphaera aggregans</name>
    <dbReference type="NCBI Taxonomy" id="334771"/>
    <lineage>
        <taxon>Archaea</taxon>
        <taxon>Thermoproteota</taxon>
        <taxon>Thermoprotei</taxon>
        <taxon>Desulfurococcales</taxon>
        <taxon>Desulfurococcaceae</taxon>
        <taxon>Ignisphaera</taxon>
    </lineage>
</organism>
<reference evidence="2" key="1">
    <citation type="journal article" date="2020" name="mSystems">
        <title>Genome- and Community-Level Interaction Insights into Carbon Utilization and Element Cycling Functions of Hydrothermarchaeota in Hydrothermal Sediment.</title>
        <authorList>
            <person name="Zhou Z."/>
            <person name="Liu Y."/>
            <person name="Xu W."/>
            <person name="Pan J."/>
            <person name="Luo Z.H."/>
            <person name="Li M."/>
        </authorList>
    </citation>
    <scope>NUCLEOTIDE SEQUENCE [LARGE SCALE GENOMIC DNA]</scope>
    <source>
        <strain evidence="1">SpSt-629</strain>
        <strain evidence="2">SpSt-688</strain>
    </source>
</reference>
<protein>
    <submittedName>
        <fullName evidence="2">Uncharacterized protein</fullName>
    </submittedName>
</protein>
<evidence type="ECO:0000313" key="2">
    <source>
        <dbReference type="EMBL" id="HGT98349.1"/>
    </source>
</evidence>
<name>A0A7J3MY21_9CREN</name>
<proteinExistence type="predicted"/>
<dbReference type="AlphaFoldDB" id="A0A7J3MY21"/>
<sequence>MPCPWYQHGMCTSPKLPEPVDTVVAIDRCGSENIYINCVYYVEEPVKHFRKEHQTKKDRVKIYAPIHALPPQLNCGCPECDISSTENGVRFAYCKLIDRYLTRYDVYLCSRYWRECPYRLYSSIST</sequence>
<dbReference type="EMBL" id="DTDH01000081">
    <property type="protein sequence ID" value="HGT98349.1"/>
    <property type="molecule type" value="Genomic_DNA"/>
</dbReference>
<dbReference type="EMBL" id="DTAU01000007">
    <property type="protein sequence ID" value="HFQ78106.1"/>
    <property type="molecule type" value="Genomic_DNA"/>
</dbReference>
<evidence type="ECO:0000313" key="1">
    <source>
        <dbReference type="EMBL" id="HFQ78106.1"/>
    </source>
</evidence>
<accession>A0A7J3MY21</accession>
<gene>
    <name evidence="1" type="ORF">ENT99_00185</name>
    <name evidence="2" type="ORF">ENU64_02830</name>
</gene>